<name>A0A4Y4C1B4_9CORY</name>
<dbReference type="EMBL" id="BJNT01000008">
    <property type="protein sequence ID" value="GEC85896.1"/>
    <property type="molecule type" value="Genomic_DNA"/>
</dbReference>
<gene>
    <name evidence="2" type="ORF">CVA01_12100</name>
</gene>
<feature type="region of interest" description="Disordered" evidence="1">
    <location>
        <begin position="1"/>
        <end position="21"/>
    </location>
</feature>
<dbReference type="GeneID" id="82887355"/>
<organism evidence="2 3">
    <name type="scientific">Corynebacterium variabile</name>
    <dbReference type="NCBI Taxonomy" id="1727"/>
    <lineage>
        <taxon>Bacteria</taxon>
        <taxon>Bacillati</taxon>
        <taxon>Actinomycetota</taxon>
        <taxon>Actinomycetes</taxon>
        <taxon>Mycobacteriales</taxon>
        <taxon>Corynebacteriaceae</taxon>
        <taxon>Corynebacterium</taxon>
    </lineage>
</organism>
<accession>A0A4Y4C1B4</accession>
<dbReference type="Proteomes" id="UP000319986">
    <property type="component" value="Unassembled WGS sequence"/>
</dbReference>
<dbReference type="RefSeq" id="WP_141329390.1">
    <property type="nucleotide sequence ID" value="NZ_BJNT01000008.1"/>
</dbReference>
<evidence type="ECO:0000256" key="1">
    <source>
        <dbReference type="SAM" id="MobiDB-lite"/>
    </source>
</evidence>
<comment type="caution">
    <text evidence="2">The sequence shown here is derived from an EMBL/GenBank/DDBJ whole genome shotgun (WGS) entry which is preliminary data.</text>
</comment>
<proteinExistence type="predicted"/>
<evidence type="ECO:0000313" key="3">
    <source>
        <dbReference type="Proteomes" id="UP000319986"/>
    </source>
</evidence>
<evidence type="ECO:0000313" key="2">
    <source>
        <dbReference type="EMBL" id="GEC85896.1"/>
    </source>
</evidence>
<sequence>MTSSRRKPHQTEAYLSVPSSTRAHHNRVVKWCQEHQCSALTPQQTHRLGVNIPTLDRLLTAGLWEVVELPPTHQLVHHILDPRLGEKL</sequence>
<reference evidence="2 3" key="1">
    <citation type="submission" date="2019-06" db="EMBL/GenBank/DDBJ databases">
        <title>Whole genome shotgun sequence of Corynebacterium variabile NBRC 15286.</title>
        <authorList>
            <person name="Hosoyama A."/>
            <person name="Uohara A."/>
            <person name="Ohji S."/>
            <person name="Ichikawa N."/>
        </authorList>
    </citation>
    <scope>NUCLEOTIDE SEQUENCE [LARGE SCALE GENOMIC DNA]</scope>
    <source>
        <strain evidence="2 3">NBRC 15286</strain>
    </source>
</reference>
<protein>
    <submittedName>
        <fullName evidence="2">Uncharacterized protein</fullName>
    </submittedName>
</protein>
<dbReference type="AlphaFoldDB" id="A0A4Y4C1B4"/>